<name>A0A7S2R0G2_9STRA</name>
<dbReference type="GO" id="GO:0006397">
    <property type="term" value="P:mRNA processing"/>
    <property type="evidence" value="ECO:0007669"/>
    <property type="project" value="InterPro"/>
</dbReference>
<evidence type="ECO:0000256" key="1">
    <source>
        <dbReference type="PROSITE-ProRule" id="PRU00176"/>
    </source>
</evidence>
<dbReference type="GO" id="GO:0005634">
    <property type="term" value="C:nucleus"/>
    <property type="evidence" value="ECO:0007669"/>
    <property type="project" value="InterPro"/>
</dbReference>
<feature type="domain" description="RRM" evidence="2">
    <location>
        <begin position="110"/>
        <end position="194"/>
    </location>
</feature>
<sequence>MIQCVHVALAQLNGTGLIATPSLVLIPGMSALLSGTAIPQATADTTEHSAGAQKPQVTQIANVAEEAINAALGLSVNLTVAGPDSATVVLSPATIVDDSKKIGGSDSPTVSILVYNMYDKDEETEDNWEEDIKEEFEEECSKFGELCNIVVMYKETGGKIYAVFGTVEGAKACAESLAGRYFDKRLIRVEFVTEDEVPKQII</sequence>
<dbReference type="InterPro" id="IPR006509">
    <property type="entry name" value="RBM39_SF"/>
</dbReference>
<evidence type="ECO:0000259" key="2">
    <source>
        <dbReference type="PROSITE" id="PS50102"/>
    </source>
</evidence>
<gene>
    <name evidence="3" type="ORF">EANT1437_LOCUS1066</name>
</gene>
<reference evidence="3" key="1">
    <citation type="submission" date="2021-01" db="EMBL/GenBank/DDBJ databases">
        <authorList>
            <person name="Corre E."/>
            <person name="Pelletier E."/>
            <person name="Niang G."/>
            <person name="Scheremetjew M."/>
            <person name="Finn R."/>
            <person name="Kale V."/>
            <person name="Holt S."/>
            <person name="Cochrane G."/>
            <person name="Meng A."/>
            <person name="Brown T."/>
            <person name="Cohen L."/>
        </authorList>
    </citation>
    <scope>NUCLEOTIDE SEQUENCE</scope>
    <source>
        <strain evidence="3">CCMP1452</strain>
    </source>
</reference>
<dbReference type="Gene3D" id="3.30.70.330">
    <property type="match status" value="1"/>
</dbReference>
<accession>A0A7S2R0G2</accession>
<evidence type="ECO:0000313" key="3">
    <source>
        <dbReference type="EMBL" id="CAD9657265.1"/>
    </source>
</evidence>
<dbReference type="PANTHER" id="PTHR48036">
    <property type="entry name" value="SPLICING FACTOR (PAD-1), PUTATIVE (AFU_ORTHOLOGUE AFUA_1G15810)-RELATED"/>
    <property type="match status" value="1"/>
</dbReference>
<organism evidence="3">
    <name type="scientific">Eucampia antarctica</name>
    <dbReference type="NCBI Taxonomy" id="49252"/>
    <lineage>
        <taxon>Eukaryota</taxon>
        <taxon>Sar</taxon>
        <taxon>Stramenopiles</taxon>
        <taxon>Ochrophyta</taxon>
        <taxon>Bacillariophyta</taxon>
        <taxon>Mediophyceae</taxon>
        <taxon>Biddulphiophycidae</taxon>
        <taxon>Hemiaulales</taxon>
        <taxon>Hemiaulaceae</taxon>
        <taxon>Eucampia</taxon>
    </lineage>
</organism>
<protein>
    <recommendedName>
        <fullName evidence="2">RRM domain-containing protein</fullName>
    </recommendedName>
</protein>
<dbReference type="InterPro" id="IPR003954">
    <property type="entry name" value="RRM_euk-type"/>
</dbReference>
<dbReference type="AlphaFoldDB" id="A0A7S2R0G2"/>
<dbReference type="EMBL" id="HBHI01002157">
    <property type="protein sequence ID" value="CAD9657265.1"/>
    <property type="molecule type" value="Transcribed_RNA"/>
</dbReference>
<dbReference type="SMART" id="SM00361">
    <property type="entry name" value="RRM_1"/>
    <property type="match status" value="1"/>
</dbReference>
<dbReference type="InterPro" id="IPR000504">
    <property type="entry name" value="RRM_dom"/>
</dbReference>
<proteinExistence type="predicted"/>
<dbReference type="InterPro" id="IPR012677">
    <property type="entry name" value="Nucleotide-bd_a/b_plait_sf"/>
</dbReference>
<dbReference type="SUPFAM" id="SSF54928">
    <property type="entry name" value="RNA-binding domain, RBD"/>
    <property type="match status" value="1"/>
</dbReference>
<dbReference type="GO" id="GO:0003723">
    <property type="term" value="F:RNA binding"/>
    <property type="evidence" value="ECO:0007669"/>
    <property type="project" value="UniProtKB-UniRule"/>
</dbReference>
<dbReference type="InterPro" id="IPR035979">
    <property type="entry name" value="RBD_domain_sf"/>
</dbReference>
<dbReference type="PROSITE" id="PS50102">
    <property type="entry name" value="RRM"/>
    <property type="match status" value="1"/>
</dbReference>
<keyword evidence="1" id="KW-0694">RNA-binding</keyword>